<gene>
    <name evidence="2" type="primary">LOC142166001</name>
</gene>
<evidence type="ECO:0000313" key="2">
    <source>
        <dbReference type="RefSeq" id="XP_075080502.1"/>
    </source>
</evidence>
<evidence type="ECO:0000313" key="1">
    <source>
        <dbReference type="Proteomes" id="UP000790787"/>
    </source>
</evidence>
<keyword evidence="1" id="KW-1185">Reference proteome</keyword>
<sequence length="199" mass="23031">MQRYLDKLQVTLHRFKEWTLDHVPREQNSEADALANLGSSAEEDDIVLETVVQLSKPVVEEGHAEINSTSLTWDWRNKYIDYLKHGKLPEDPKESRALRAKAARFSLDENETLYRTFDGPLAVCLGLGDTDYVLREIREGTCRSYFGADSLVRKVIRAGYYWDNMEKDIMEFVRKCDKCQRFAPIIHQPGEQLHLVLSP</sequence>
<proteinExistence type="predicted"/>
<name>A0AC58S683_TOBAC</name>
<dbReference type="RefSeq" id="XP_075080502.1">
    <property type="nucleotide sequence ID" value="XM_075224401.1"/>
</dbReference>
<dbReference type="Proteomes" id="UP000790787">
    <property type="component" value="Chromosome 11"/>
</dbReference>
<reference evidence="1" key="1">
    <citation type="journal article" date="2014" name="Nat. Commun.">
        <title>The tobacco genome sequence and its comparison with those of tomato and potato.</title>
        <authorList>
            <person name="Sierro N."/>
            <person name="Battey J.N."/>
            <person name="Ouadi S."/>
            <person name="Bakaher N."/>
            <person name="Bovet L."/>
            <person name="Willig A."/>
            <person name="Goepfert S."/>
            <person name="Peitsch M.C."/>
            <person name="Ivanov N.V."/>
        </authorList>
    </citation>
    <scope>NUCLEOTIDE SEQUENCE [LARGE SCALE GENOMIC DNA]</scope>
</reference>
<reference evidence="2" key="2">
    <citation type="submission" date="2025-08" db="UniProtKB">
        <authorList>
            <consortium name="RefSeq"/>
        </authorList>
    </citation>
    <scope>IDENTIFICATION</scope>
    <source>
        <tissue evidence="2">Leaf</tissue>
    </source>
</reference>
<organism evidence="1 2">
    <name type="scientific">Nicotiana tabacum</name>
    <name type="common">Common tobacco</name>
    <dbReference type="NCBI Taxonomy" id="4097"/>
    <lineage>
        <taxon>Eukaryota</taxon>
        <taxon>Viridiplantae</taxon>
        <taxon>Streptophyta</taxon>
        <taxon>Embryophyta</taxon>
        <taxon>Tracheophyta</taxon>
        <taxon>Spermatophyta</taxon>
        <taxon>Magnoliopsida</taxon>
        <taxon>eudicotyledons</taxon>
        <taxon>Gunneridae</taxon>
        <taxon>Pentapetalae</taxon>
        <taxon>asterids</taxon>
        <taxon>lamiids</taxon>
        <taxon>Solanales</taxon>
        <taxon>Solanaceae</taxon>
        <taxon>Nicotianoideae</taxon>
        <taxon>Nicotianeae</taxon>
        <taxon>Nicotiana</taxon>
    </lineage>
</organism>
<protein>
    <submittedName>
        <fullName evidence="2">Uncharacterized protein LOC142166001</fullName>
    </submittedName>
</protein>
<accession>A0AC58S683</accession>